<name>A0ABY6N320_9ALTE</name>
<evidence type="ECO:0000313" key="1">
    <source>
        <dbReference type="EMBL" id="UZE96445.1"/>
    </source>
</evidence>
<evidence type="ECO:0000313" key="2">
    <source>
        <dbReference type="Proteomes" id="UP001163739"/>
    </source>
</evidence>
<dbReference type="EMBL" id="CP100390">
    <property type="protein sequence ID" value="UZE96445.1"/>
    <property type="molecule type" value="Genomic_DNA"/>
</dbReference>
<organism evidence="1 2">
    <name type="scientific">Alkalimarinus alittae</name>
    <dbReference type="NCBI Taxonomy" id="2961619"/>
    <lineage>
        <taxon>Bacteria</taxon>
        <taxon>Pseudomonadati</taxon>
        <taxon>Pseudomonadota</taxon>
        <taxon>Gammaproteobacteria</taxon>
        <taxon>Alteromonadales</taxon>
        <taxon>Alteromonadaceae</taxon>
        <taxon>Alkalimarinus</taxon>
    </lineage>
</organism>
<reference evidence="1" key="1">
    <citation type="submission" date="2022-06" db="EMBL/GenBank/DDBJ databases">
        <title>Alkalimarinus sp. nov., isolated from gut of a Alitta virens.</title>
        <authorList>
            <person name="Yang A.I."/>
            <person name="Shin N.-R."/>
        </authorList>
    </citation>
    <scope>NUCLEOTIDE SEQUENCE</scope>
    <source>
        <strain evidence="1">A2M4</strain>
    </source>
</reference>
<proteinExistence type="predicted"/>
<protein>
    <submittedName>
        <fullName evidence="1">Uncharacterized protein</fullName>
    </submittedName>
</protein>
<accession>A0ABY6N320</accession>
<sequence>MHVNSSNFARTYQSIKQTQQINEKLTALTTEQKSKQHLVQSEPTQNKSAVIVNIVDYKQTQHNLDTYIQSYQNAANTNSNTHASEPSYQEIQDINQTISRHNAASSRQLRDLIEQVQALPIPTPYYQVEPKNLIQTGSMINTFA</sequence>
<keyword evidence="2" id="KW-1185">Reference proteome</keyword>
<dbReference type="Proteomes" id="UP001163739">
    <property type="component" value="Chromosome"/>
</dbReference>
<dbReference type="RefSeq" id="WP_265047930.1">
    <property type="nucleotide sequence ID" value="NZ_CP100390.1"/>
</dbReference>
<gene>
    <name evidence="1" type="ORF">NKI27_01480</name>
</gene>